<feature type="chain" id="PRO_5040334919" evidence="8">
    <location>
        <begin position="21"/>
        <end position="350"/>
    </location>
</feature>
<feature type="transmembrane region" description="Helical" evidence="7">
    <location>
        <begin position="201"/>
        <end position="219"/>
    </location>
</feature>
<dbReference type="OrthoDB" id="999962at2759"/>
<dbReference type="NCBIfam" id="TIGR00803">
    <property type="entry name" value="nst"/>
    <property type="match status" value="1"/>
</dbReference>
<dbReference type="InterPro" id="IPR013657">
    <property type="entry name" value="SCL35B1-4/HUT1"/>
</dbReference>
<evidence type="ECO:0000256" key="3">
    <source>
        <dbReference type="ARBA" id="ARBA00022597"/>
    </source>
</evidence>
<dbReference type="Proteomes" id="UP001056012">
    <property type="component" value="Chromosome 3"/>
</dbReference>
<feature type="transmembrane region" description="Helical" evidence="7">
    <location>
        <begin position="36"/>
        <end position="54"/>
    </location>
</feature>
<dbReference type="GO" id="GO:0005789">
    <property type="term" value="C:endoplasmic reticulum membrane"/>
    <property type="evidence" value="ECO:0007669"/>
    <property type="project" value="TreeGrafter"/>
</dbReference>
<sequence length="350" mass="38525">MAAIVPIVSSFSLIFGGCCANVYCLEAIVKQEPDSGLLITLFQFVFTCLSTLHYQFDPNGRYFMRSSPVPFRKWCVSAALFFTVNMMNNWAFAFNISVPVHIILRSFGSVTTMIAGWLRGKKYTPLQIFSVAILTLGVMVSAWADAQSKGKKMDTSSSDMSRASLQAGLLVLLVAQLLSAWMGAYVEDIYKDHGNDWQANLFYSHLLSIPFFAGFAPVLSQQFKRLQASQSFQVPPKVATTLPPLVTTILASTSQHIVYLTANAVTQLLCITGVSMLSANTSAVTVTIVLNIRKLVSFLLSIWIFGNQMSGLMKVGAAMVFGAGALYGWETSYRIPQQRKLEAEKQKKGQ</sequence>
<feature type="signal peptide" evidence="8">
    <location>
        <begin position="1"/>
        <end position="20"/>
    </location>
</feature>
<protein>
    <submittedName>
        <fullName evidence="9">Glycosyltransferase family 39 protein</fullName>
    </submittedName>
</protein>
<dbReference type="GO" id="GO:0005464">
    <property type="term" value="F:UDP-xylose transmembrane transporter activity"/>
    <property type="evidence" value="ECO:0007669"/>
    <property type="project" value="TreeGrafter"/>
</dbReference>
<gene>
    <name evidence="9" type="ORF">yc1106_04562</name>
</gene>
<keyword evidence="3" id="KW-0762">Sugar transport</keyword>
<dbReference type="Pfam" id="PF08449">
    <property type="entry name" value="UAA"/>
    <property type="match status" value="1"/>
</dbReference>
<feature type="transmembrane region" description="Helical" evidence="7">
    <location>
        <begin position="165"/>
        <end position="186"/>
    </location>
</feature>
<dbReference type="VEuPathDB" id="FungiDB:yc1106_04562"/>
<keyword evidence="5 7" id="KW-1133">Transmembrane helix</keyword>
<dbReference type="PANTHER" id="PTHR10778:SF4">
    <property type="entry name" value="NUCLEOTIDE SUGAR TRANSPORTER SLC35B4"/>
    <property type="match status" value="1"/>
</dbReference>
<keyword evidence="2" id="KW-0813">Transport</keyword>
<name>A0A9Q9DRA9_CURCL</name>
<evidence type="ECO:0000256" key="8">
    <source>
        <dbReference type="SAM" id="SignalP"/>
    </source>
</evidence>
<organism evidence="9 10">
    <name type="scientific">Curvularia clavata</name>
    <dbReference type="NCBI Taxonomy" id="95742"/>
    <lineage>
        <taxon>Eukaryota</taxon>
        <taxon>Fungi</taxon>
        <taxon>Dikarya</taxon>
        <taxon>Ascomycota</taxon>
        <taxon>Pezizomycotina</taxon>
        <taxon>Dothideomycetes</taxon>
        <taxon>Pleosporomycetidae</taxon>
        <taxon>Pleosporales</taxon>
        <taxon>Pleosporineae</taxon>
        <taxon>Pleosporaceae</taxon>
        <taxon>Curvularia</taxon>
    </lineage>
</organism>
<accession>A0A9Q9DRA9</accession>
<evidence type="ECO:0000313" key="9">
    <source>
        <dbReference type="EMBL" id="USP77288.1"/>
    </source>
</evidence>
<comment type="subcellular location">
    <subcellularLocation>
        <location evidence="1">Endomembrane system</location>
        <topology evidence="1">Multi-pass membrane protein</topology>
    </subcellularLocation>
</comment>
<evidence type="ECO:0000256" key="6">
    <source>
        <dbReference type="ARBA" id="ARBA00023136"/>
    </source>
</evidence>
<feature type="transmembrane region" description="Helical" evidence="7">
    <location>
        <begin position="74"/>
        <end position="104"/>
    </location>
</feature>
<evidence type="ECO:0000313" key="10">
    <source>
        <dbReference type="Proteomes" id="UP001056012"/>
    </source>
</evidence>
<dbReference type="EMBL" id="CP089276">
    <property type="protein sequence ID" value="USP77288.1"/>
    <property type="molecule type" value="Genomic_DNA"/>
</dbReference>
<evidence type="ECO:0000256" key="4">
    <source>
        <dbReference type="ARBA" id="ARBA00022692"/>
    </source>
</evidence>
<dbReference type="AlphaFoldDB" id="A0A9Q9DRA9"/>
<dbReference type="GO" id="GO:0005462">
    <property type="term" value="F:UDP-N-acetylglucosamine transmembrane transporter activity"/>
    <property type="evidence" value="ECO:0007669"/>
    <property type="project" value="TreeGrafter"/>
</dbReference>
<reference evidence="9" key="1">
    <citation type="submission" date="2021-12" db="EMBL/GenBank/DDBJ databases">
        <title>Curvularia clavata genome.</title>
        <authorList>
            <person name="Cao Y."/>
        </authorList>
    </citation>
    <scope>NUCLEOTIDE SEQUENCE</scope>
    <source>
        <strain evidence="9">Yc1106</strain>
    </source>
</reference>
<keyword evidence="4 7" id="KW-0812">Transmembrane</keyword>
<dbReference type="PANTHER" id="PTHR10778">
    <property type="entry name" value="SOLUTE CARRIER FAMILY 35 MEMBER B"/>
    <property type="match status" value="1"/>
</dbReference>
<dbReference type="GO" id="GO:0000139">
    <property type="term" value="C:Golgi membrane"/>
    <property type="evidence" value="ECO:0007669"/>
    <property type="project" value="TreeGrafter"/>
</dbReference>
<evidence type="ECO:0000256" key="2">
    <source>
        <dbReference type="ARBA" id="ARBA00022448"/>
    </source>
</evidence>
<proteinExistence type="predicted"/>
<keyword evidence="8" id="KW-0732">Signal</keyword>
<keyword evidence="10" id="KW-1185">Reference proteome</keyword>
<evidence type="ECO:0000256" key="1">
    <source>
        <dbReference type="ARBA" id="ARBA00004127"/>
    </source>
</evidence>
<feature type="transmembrane region" description="Helical" evidence="7">
    <location>
        <begin position="124"/>
        <end position="144"/>
    </location>
</feature>
<keyword evidence="6 7" id="KW-0472">Membrane</keyword>
<evidence type="ECO:0000256" key="5">
    <source>
        <dbReference type="ARBA" id="ARBA00022989"/>
    </source>
</evidence>
<evidence type="ECO:0000256" key="7">
    <source>
        <dbReference type="SAM" id="Phobius"/>
    </source>
</evidence>
<feature type="transmembrane region" description="Helical" evidence="7">
    <location>
        <begin position="311"/>
        <end position="329"/>
    </location>
</feature>